<protein>
    <submittedName>
        <fullName evidence="6">Hydroxysqualene dehydroxylase HpnE</fullName>
        <ecNumber evidence="6">1.17.8.1</ecNumber>
    </submittedName>
</protein>
<comment type="caution">
    <text evidence="6">The sequence shown here is derived from an EMBL/GenBank/DDBJ whole genome shotgun (WGS) entry which is preliminary data.</text>
</comment>
<dbReference type="EC" id="1.17.8.1" evidence="6"/>
<dbReference type="SUPFAM" id="SSF51905">
    <property type="entry name" value="FAD/NAD(P)-binding domain"/>
    <property type="match status" value="1"/>
</dbReference>
<feature type="binding site" evidence="3">
    <location>
        <position position="264"/>
    </location>
    <ligand>
        <name>FAD</name>
        <dbReference type="ChEBI" id="CHEBI:57692"/>
    </ligand>
</feature>
<comment type="cofactor">
    <cofactor evidence="1">
        <name>FAD</name>
        <dbReference type="ChEBI" id="CHEBI:57692"/>
    </cofactor>
</comment>
<proteinExistence type="predicted"/>
<accession>A0A941IG76</accession>
<dbReference type="InterPro" id="IPR036188">
    <property type="entry name" value="FAD/NAD-bd_sf"/>
</dbReference>
<dbReference type="PANTHER" id="PTHR42923">
    <property type="entry name" value="PROTOPORPHYRINOGEN OXIDASE"/>
    <property type="match status" value="1"/>
</dbReference>
<evidence type="ECO:0000256" key="3">
    <source>
        <dbReference type="PIRSR" id="PIRSR601613-1"/>
    </source>
</evidence>
<evidence type="ECO:0000256" key="2">
    <source>
        <dbReference type="ARBA" id="ARBA00023002"/>
    </source>
</evidence>
<dbReference type="PRINTS" id="PR00757">
    <property type="entry name" value="AMINEOXDASEF"/>
</dbReference>
<dbReference type="Proteomes" id="UP000676325">
    <property type="component" value="Unassembled WGS sequence"/>
</dbReference>
<dbReference type="GO" id="GO:0016491">
    <property type="term" value="F:oxidoreductase activity"/>
    <property type="evidence" value="ECO:0007669"/>
    <property type="project" value="UniProtKB-KW"/>
</dbReference>
<evidence type="ECO:0000313" key="6">
    <source>
        <dbReference type="EMBL" id="MBR7827130.1"/>
    </source>
</evidence>
<dbReference type="InterPro" id="IPR017830">
    <property type="entry name" value="SQase_HpnE"/>
</dbReference>
<dbReference type="EMBL" id="JAGSOH010000028">
    <property type="protein sequence ID" value="MBR7827130.1"/>
    <property type="molecule type" value="Genomic_DNA"/>
</dbReference>
<evidence type="ECO:0000259" key="5">
    <source>
        <dbReference type="Pfam" id="PF01593"/>
    </source>
</evidence>
<evidence type="ECO:0000256" key="1">
    <source>
        <dbReference type="ARBA" id="ARBA00001974"/>
    </source>
</evidence>
<keyword evidence="7" id="KW-1185">Reference proteome</keyword>
<evidence type="ECO:0000256" key="4">
    <source>
        <dbReference type="SAM" id="MobiDB-lite"/>
    </source>
</evidence>
<dbReference type="NCBIfam" id="TIGR03467">
    <property type="entry name" value="HpnE"/>
    <property type="match status" value="1"/>
</dbReference>
<dbReference type="Gene3D" id="3.50.50.60">
    <property type="entry name" value="FAD/NAD(P)-binding domain"/>
    <property type="match status" value="1"/>
</dbReference>
<reference evidence="6" key="1">
    <citation type="submission" date="2021-04" db="EMBL/GenBank/DDBJ databases">
        <title>Genome based classification of Actinospica acidithermotolerans sp. nov., an actinobacterium isolated from an Indonesian hot spring.</title>
        <authorList>
            <person name="Kusuma A.B."/>
            <person name="Putra K.E."/>
            <person name="Nafisah S."/>
            <person name="Loh J."/>
            <person name="Nouioui I."/>
            <person name="Goodfellow M."/>
        </authorList>
    </citation>
    <scope>NUCLEOTIDE SEQUENCE</scope>
    <source>
        <strain evidence="6">MGRD01-02</strain>
    </source>
</reference>
<evidence type="ECO:0000313" key="7">
    <source>
        <dbReference type="Proteomes" id="UP000676325"/>
    </source>
</evidence>
<dbReference type="PANTHER" id="PTHR42923:SF47">
    <property type="entry name" value="BLR3003 PROTEIN"/>
    <property type="match status" value="1"/>
</dbReference>
<organism evidence="6 7">
    <name type="scientific">Actinospica acidithermotolerans</name>
    <dbReference type="NCBI Taxonomy" id="2828514"/>
    <lineage>
        <taxon>Bacteria</taxon>
        <taxon>Bacillati</taxon>
        <taxon>Actinomycetota</taxon>
        <taxon>Actinomycetes</taxon>
        <taxon>Catenulisporales</taxon>
        <taxon>Actinospicaceae</taxon>
        <taxon>Actinospica</taxon>
    </lineage>
</organism>
<gene>
    <name evidence="6" type="primary">hpnE</name>
    <name evidence="6" type="ORF">KDK95_12505</name>
</gene>
<feature type="binding site" evidence="3">
    <location>
        <begin position="57"/>
        <end position="58"/>
    </location>
    <ligand>
        <name>FAD</name>
        <dbReference type="ChEBI" id="CHEBI:57692"/>
    </ligand>
</feature>
<name>A0A941IG76_9ACTN</name>
<dbReference type="InterPro" id="IPR001613">
    <property type="entry name" value="Flavin_amine_oxidase"/>
</dbReference>
<dbReference type="InterPro" id="IPR002937">
    <property type="entry name" value="Amino_oxidase"/>
</dbReference>
<dbReference type="AlphaFoldDB" id="A0A941IG76"/>
<keyword evidence="2 6" id="KW-0560">Oxidoreductase</keyword>
<sequence>MKRDRDGEWPPASGPGAGETGPAAGESPHALVVGGGLAGITTALILSERGWRVTLAEARPRLGGRATSYQRGELTVDNGQHVFLRCCTAYRGLLGRLDAGPESGLSVLQERLDIPLRAPDGTTARLKRTGAPAPLHLAGSLAGYGLLPLKDRARLGRAALALRFTDPADPAVDAKGFGPFLRERGQTASAVDRLWSVISTATLNIDPDAASLALAAKVFRTGLLEDNSGSDLGYAAVPLGEIHDTRARAALVKQGVDVRDATKVLSVDADRTVRLRTRDEGELTLRPDAVVLAVPHDAAAGLLPDGVRRPFAALGHSPIMNVHVRYDRPVLDGPFLAGVDSPAQWIFDRTAAAGLPGAGRYVAVTVSAADALIGRPVAELRPLFEDELKKLLPEARGASVEEFFVTREKQATFRQASGSAALRPGPVTAVPGLYLAGAWTATGWPDTMESAVRSGISAARAAQEHFVSVHAHRNGARA</sequence>
<feature type="domain" description="Amine oxidase" evidence="5">
    <location>
        <begin position="37"/>
        <end position="461"/>
    </location>
</feature>
<dbReference type="InterPro" id="IPR050464">
    <property type="entry name" value="Zeta_carotene_desat/Oxidored"/>
</dbReference>
<feature type="region of interest" description="Disordered" evidence="4">
    <location>
        <begin position="1"/>
        <end position="28"/>
    </location>
</feature>
<dbReference type="RefSeq" id="WP_212518275.1">
    <property type="nucleotide sequence ID" value="NZ_JAGSOH010000028.1"/>
</dbReference>
<dbReference type="Pfam" id="PF01593">
    <property type="entry name" value="Amino_oxidase"/>
    <property type="match status" value="1"/>
</dbReference>